<dbReference type="Proteomes" id="UP000178964">
    <property type="component" value="Unassembled WGS sequence"/>
</dbReference>
<reference evidence="1 2" key="1">
    <citation type="journal article" date="2016" name="Nat. Commun.">
        <title>Thousands of microbial genomes shed light on interconnected biogeochemical processes in an aquifer system.</title>
        <authorList>
            <person name="Anantharaman K."/>
            <person name="Brown C.T."/>
            <person name="Hug L.A."/>
            <person name="Sharon I."/>
            <person name="Castelle C.J."/>
            <person name="Probst A.J."/>
            <person name="Thomas B.C."/>
            <person name="Singh A."/>
            <person name="Wilkins M.J."/>
            <person name="Karaoz U."/>
            <person name="Brodie E.L."/>
            <person name="Williams K.H."/>
            <person name="Hubbard S.S."/>
            <person name="Banfield J.F."/>
        </authorList>
    </citation>
    <scope>NUCLEOTIDE SEQUENCE [LARGE SCALE GENOMIC DNA]</scope>
</reference>
<dbReference type="AlphaFoldDB" id="A0A1F4VM99"/>
<proteinExistence type="predicted"/>
<dbReference type="EMBL" id="MEVK01000042">
    <property type="protein sequence ID" value="OGC58150.1"/>
    <property type="molecule type" value="Genomic_DNA"/>
</dbReference>
<evidence type="ECO:0000313" key="2">
    <source>
        <dbReference type="Proteomes" id="UP000178964"/>
    </source>
</evidence>
<comment type="caution">
    <text evidence="1">The sequence shown here is derived from an EMBL/GenBank/DDBJ whole genome shotgun (WGS) entry which is preliminary data.</text>
</comment>
<organism evidence="1 2">
    <name type="scientific">candidate division WWE3 bacterium RIFCSPLOWO2_01_FULL_42_11</name>
    <dbReference type="NCBI Taxonomy" id="1802627"/>
    <lineage>
        <taxon>Bacteria</taxon>
        <taxon>Katanobacteria</taxon>
    </lineage>
</organism>
<name>A0A1F4VM99_UNCKA</name>
<gene>
    <name evidence="1" type="ORF">A3A70_03140</name>
</gene>
<sequence length="219" mass="25114">MLFSGTDPDNTVSGEELYAAALAYYDELPDLKTLGDPESVVNWSNSGKHRRASTVKPFDVSLRIGRTKPRTHIQTSLSAEDGFQVRIDFGITGSIRRARRILSRLYVSGAPGHKSVAKLHSDEARDDVVLSLRSALAFGFEARFRQRMSDLVMEQRGGPQIIDREVDVWFNYYPWLPNLQDPRFRDLSRELRIGLGLEKKFRREWSGLIHQKLVPEERR</sequence>
<protein>
    <submittedName>
        <fullName evidence="1">Uncharacterized protein</fullName>
    </submittedName>
</protein>
<accession>A0A1F4VM99</accession>
<evidence type="ECO:0000313" key="1">
    <source>
        <dbReference type="EMBL" id="OGC58150.1"/>
    </source>
</evidence>